<sequence length="436" mass="46671">MSPTPLRRRRRLLALSGALAASSLVVGAAVGLGSSTASSHREAPLISGTPKLDNTDVYAFVSPDKPDTATIVANFNPFEDPAGGPNFYSFDPKAKYYVNIDLNGDSNADLVYSWRFKTTVRNPGTFLYNTGPVTRLGDADLNVVQNYDLVEWKRGVGTRVVAKGLYTAPANVGTASMPDYASLRTQAAYTRNGVTTFAGQADDPFALDLRVFNLLYGGNLSEVGNDSLKGYNVQSIALQLPVSQLGGKKNIIGIWSSTKKATATGTYVQVSRLGMPLVNEVVIPLKDKDRFNASKPSSDVQFLPYVVKPELPKLLNAVYGLPVPKEPRNDLVQVFLTGVPGLNQPKNVKAAEMLRLNLTPFTGQTFSRLGVIGGDLNGFPNGRRLADDVLDIGLQVVAGELVGMPNDLGDGVDANDVAFTSTFPYVALPHSGSTVR</sequence>
<organism evidence="2 3">
    <name type="scientific">Longivirga aurantiaca</name>
    <dbReference type="NCBI Taxonomy" id="1837743"/>
    <lineage>
        <taxon>Bacteria</taxon>
        <taxon>Bacillati</taxon>
        <taxon>Actinomycetota</taxon>
        <taxon>Actinomycetes</taxon>
        <taxon>Sporichthyales</taxon>
        <taxon>Sporichthyaceae</taxon>
        <taxon>Longivirga</taxon>
    </lineage>
</organism>
<dbReference type="Pfam" id="PF14224">
    <property type="entry name" value="DUF4331"/>
    <property type="match status" value="1"/>
</dbReference>
<dbReference type="Proteomes" id="UP001596138">
    <property type="component" value="Unassembled WGS sequence"/>
</dbReference>
<name>A0ABW1T372_9ACTN</name>
<protein>
    <submittedName>
        <fullName evidence="2">DUF4331 domain-containing protein</fullName>
    </submittedName>
</protein>
<proteinExistence type="predicted"/>
<evidence type="ECO:0000313" key="2">
    <source>
        <dbReference type="EMBL" id="MFC6238575.1"/>
    </source>
</evidence>
<reference evidence="3" key="1">
    <citation type="journal article" date="2019" name="Int. J. Syst. Evol. Microbiol.">
        <title>The Global Catalogue of Microorganisms (GCM) 10K type strain sequencing project: providing services to taxonomists for standard genome sequencing and annotation.</title>
        <authorList>
            <consortium name="The Broad Institute Genomics Platform"/>
            <consortium name="The Broad Institute Genome Sequencing Center for Infectious Disease"/>
            <person name="Wu L."/>
            <person name="Ma J."/>
        </authorList>
    </citation>
    <scope>NUCLEOTIDE SEQUENCE [LARGE SCALE GENOMIC DNA]</scope>
    <source>
        <strain evidence="3">CGMCC 4.7317</strain>
    </source>
</reference>
<feature type="chain" id="PRO_5047186388" evidence="1">
    <location>
        <begin position="29"/>
        <end position="436"/>
    </location>
</feature>
<evidence type="ECO:0000313" key="3">
    <source>
        <dbReference type="Proteomes" id="UP001596138"/>
    </source>
</evidence>
<accession>A0ABW1T372</accession>
<dbReference type="InterPro" id="IPR006311">
    <property type="entry name" value="TAT_signal"/>
</dbReference>
<dbReference type="RefSeq" id="WP_386766901.1">
    <property type="nucleotide sequence ID" value="NZ_JBHSTI010000008.1"/>
</dbReference>
<dbReference type="PROSITE" id="PS51318">
    <property type="entry name" value="TAT"/>
    <property type="match status" value="1"/>
</dbReference>
<keyword evidence="1" id="KW-0732">Signal</keyword>
<keyword evidence="3" id="KW-1185">Reference proteome</keyword>
<evidence type="ECO:0000256" key="1">
    <source>
        <dbReference type="SAM" id="SignalP"/>
    </source>
</evidence>
<dbReference type="EMBL" id="JBHSTI010000008">
    <property type="protein sequence ID" value="MFC6238575.1"/>
    <property type="molecule type" value="Genomic_DNA"/>
</dbReference>
<comment type="caution">
    <text evidence="2">The sequence shown here is derived from an EMBL/GenBank/DDBJ whole genome shotgun (WGS) entry which is preliminary data.</text>
</comment>
<gene>
    <name evidence="2" type="ORF">ACFQGU_11855</name>
</gene>
<feature type="signal peptide" evidence="1">
    <location>
        <begin position="1"/>
        <end position="28"/>
    </location>
</feature>
<dbReference type="InterPro" id="IPR025566">
    <property type="entry name" value="DUF4331"/>
</dbReference>